<evidence type="ECO:0000256" key="2">
    <source>
        <dbReference type="ARBA" id="ARBA00010488"/>
    </source>
</evidence>
<dbReference type="RefSeq" id="WP_037286797.1">
    <property type="nucleotide sequence ID" value="NZ_JEOB01000002.1"/>
</dbReference>
<proteinExistence type="inferred from homology"/>
<evidence type="ECO:0000256" key="1">
    <source>
        <dbReference type="ARBA" id="ARBA00004202"/>
    </source>
</evidence>
<dbReference type="Pfam" id="PF04464">
    <property type="entry name" value="Glyphos_transf"/>
    <property type="match status" value="1"/>
</dbReference>
<dbReference type="InterPro" id="IPR051612">
    <property type="entry name" value="Teichoic_Acid_Biosynth"/>
</dbReference>
<evidence type="ECO:0000313" key="7">
    <source>
        <dbReference type="EMBL" id="EXM38226.1"/>
    </source>
</evidence>
<dbReference type="InterPro" id="IPR043149">
    <property type="entry name" value="TagF_N"/>
</dbReference>
<reference evidence="7 9" key="1">
    <citation type="submission" date="2013-06" db="EMBL/GenBank/DDBJ databases">
        <title>Rumen cellulosomics: divergent fiber-degrading strategies revealed by comparative genome-wide analysis of six Ruminococcal strains.</title>
        <authorList>
            <person name="Dassa B."/>
            <person name="Borovok I."/>
            <person name="Lamed R."/>
            <person name="Flint H."/>
            <person name="Yeoman C.J."/>
            <person name="White B."/>
            <person name="Bayer E.A."/>
        </authorList>
    </citation>
    <scope>NUCLEOTIDE SEQUENCE [LARGE SCALE GENOMIC DNA]</scope>
    <source>
        <strain evidence="7 9">SY3</strain>
    </source>
</reference>
<sequence>MSLKLKLRQLAKMFLQNVLLPFIYFIFSRGEVEKGLVIFADAHHDTCPFSMRVMRHKVAKLEGVHVKEFYLDFKKCSKPALVRFILDFMIAFGRAEQIFICDTFLPVSSCHKRSETFVTQLWHSGGLLKKAGYDSEDCVPSFYKGDVFGGYDLWTVSAPCVAPVIASSFRQRYDNVRPLGISRTDIYYSKKYNDLCREKFFKSHPEAVGKQIVLWAPTFRGNAAEPYVVGGEDIEKVCAAQGRYLIKKLHPHMQPDDGFPTESLFAVADILVTDYSSVVFDWLIYRKPFVFFAPDLKDFDTERGFYVDYHSFPTTVAQTADELFTAIDHELSCRSTAELEKCVSYHMGSCDGHSTDRIIAEIFGRKGADK</sequence>
<keyword evidence="3" id="KW-1003">Cell membrane</keyword>
<keyword evidence="5" id="KW-0777">Teichoic acid biosynthesis</keyword>
<evidence type="ECO:0000256" key="3">
    <source>
        <dbReference type="ARBA" id="ARBA00022475"/>
    </source>
</evidence>
<dbReference type="InterPro" id="IPR007554">
    <property type="entry name" value="Glycerophosphate_synth"/>
</dbReference>
<evidence type="ECO:0000256" key="6">
    <source>
        <dbReference type="ARBA" id="ARBA00023136"/>
    </source>
</evidence>
<keyword evidence="9" id="KW-1185">Reference proteome</keyword>
<dbReference type="PATRIC" id="fig|1341156.4.peg.3306"/>
<dbReference type="AlphaFoldDB" id="A0A011VSJ8"/>
<dbReference type="Gene3D" id="3.40.50.12580">
    <property type="match status" value="1"/>
</dbReference>
<dbReference type="GO" id="GO:0019350">
    <property type="term" value="P:teichoic acid biosynthetic process"/>
    <property type="evidence" value="ECO:0007669"/>
    <property type="project" value="UniProtKB-KW"/>
</dbReference>
<dbReference type="GO" id="GO:0005886">
    <property type="term" value="C:plasma membrane"/>
    <property type="evidence" value="ECO:0007669"/>
    <property type="project" value="UniProtKB-SubCell"/>
</dbReference>
<organism evidence="7 9">
    <name type="scientific">Ruminococcus albus SY3</name>
    <dbReference type="NCBI Taxonomy" id="1341156"/>
    <lineage>
        <taxon>Bacteria</taxon>
        <taxon>Bacillati</taxon>
        <taxon>Bacillota</taxon>
        <taxon>Clostridia</taxon>
        <taxon>Eubacteriales</taxon>
        <taxon>Oscillospiraceae</taxon>
        <taxon>Ruminococcus</taxon>
    </lineage>
</organism>
<evidence type="ECO:0000313" key="8">
    <source>
        <dbReference type="EMBL" id="EXM39760.1"/>
    </source>
</evidence>
<accession>A0A011VSJ8</accession>
<name>A0A011VSJ8_RUMAL</name>
<evidence type="ECO:0000256" key="5">
    <source>
        <dbReference type="ARBA" id="ARBA00022944"/>
    </source>
</evidence>
<dbReference type="PANTHER" id="PTHR37316:SF2">
    <property type="entry name" value="TEICHOIC ACID RIBITOL-PHOSPHATE POLYMERASE TARK"/>
    <property type="match status" value="1"/>
</dbReference>
<evidence type="ECO:0000313" key="9">
    <source>
        <dbReference type="Proteomes" id="UP000021369"/>
    </source>
</evidence>
<dbReference type="Gene3D" id="3.40.50.11820">
    <property type="match status" value="1"/>
</dbReference>
<dbReference type="PANTHER" id="PTHR37316">
    <property type="entry name" value="TEICHOIC ACID GLYCEROL-PHOSPHATE PRIMASE"/>
    <property type="match status" value="1"/>
</dbReference>
<evidence type="ECO:0000256" key="4">
    <source>
        <dbReference type="ARBA" id="ARBA00022679"/>
    </source>
</evidence>
<gene>
    <name evidence="8" type="ORF">RASY3_08195</name>
    <name evidence="7" type="ORF">RASY3_18580</name>
</gene>
<protein>
    <submittedName>
        <fullName evidence="7">CDP-glycerol:glycerophosphate glycerophosphotransferase</fullName>
    </submittedName>
</protein>
<keyword evidence="6" id="KW-0472">Membrane</keyword>
<comment type="caution">
    <text evidence="7">The sequence shown here is derived from an EMBL/GenBank/DDBJ whole genome shotgun (WGS) entry which is preliminary data.</text>
</comment>
<comment type="similarity">
    <text evidence="2">Belongs to the CDP-glycerol glycerophosphotransferase family.</text>
</comment>
<dbReference type="EMBL" id="JEOB01000004">
    <property type="protein sequence ID" value="EXM38226.1"/>
    <property type="molecule type" value="Genomic_DNA"/>
</dbReference>
<dbReference type="SUPFAM" id="SSF53756">
    <property type="entry name" value="UDP-Glycosyltransferase/glycogen phosphorylase"/>
    <property type="match status" value="1"/>
</dbReference>
<comment type="subcellular location">
    <subcellularLocation>
        <location evidence="1">Cell membrane</location>
        <topology evidence="1">Peripheral membrane protein</topology>
    </subcellularLocation>
</comment>
<dbReference type="GO" id="GO:0047355">
    <property type="term" value="F:CDP-glycerol glycerophosphotransferase activity"/>
    <property type="evidence" value="ECO:0007669"/>
    <property type="project" value="InterPro"/>
</dbReference>
<dbReference type="OrthoDB" id="9807097at2"/>
<dbReference type="Proteomes" id="UP000021369">
    <property type="component" value="Unassembled WGS sequence"/>
</dbReference>
<dbReference type="EMBL" id="JEOB01000002">
    <property type="protein sequence ID" value="EXM39760.1"/>
    <property type="molecule type" value="Genomic_DNA"/>
</dbReference>
<dbReference type="InterPro" id="IPR043148">
    <property type="entry name" value="TagF_C"/>
</dbReference>
<keyword evidence="4 7" id="KW-0808">Transferase</keyword>